<accession>A0ABS3RP43</accession>
<dbReference type="RefSeq" id="WP_208240675.1">
    <property type="nucleotide sequence ID" value="NZ_JAGEPF010000008.1"/>
</dbReference>
<proteinExistence type="predicted"/>
<dbReference type="EMBL" id="JAGEPF010000008">
    <property type="protein sequence ID" value="MBO2458527.1"/>
    <property type="molecule type" value="Genomic_DNA"/>
</dbReference>
<protein>
    <recommendedName>
        <fullName evidence="3">NTP pyrophosphohydrolase MazG putative catalytic core domain-containing protein</fullName>
    </recommendedName>
</protein>
<dbReference type="Proteomes" id="UP000680206">
    <property type="component" value="Unassembled WGS sequence"/>
</dbReference>
<comment type="caution">
    <text evidence="1">The sequence shown here is derived from an EMBL/GenBank/DDBJ whole genome shotgun (WGS) entry which is preliminary data.</text>
</comment>
<keyword evidence="2" id="KW-1185">Reference proteome</keyword>
<name>A0ABS3RP43_9ACTN</name>
<evidence type="ECO:0000313" key="2">
    <source>
        <dbReference type="Proteomes" id="UP000680206"/>
    </source>
</evidence>
<reference evidence="1 2" key="1">
    <citation type="submission" date="2021-03" db="EMBL/GenBank/DDBJ databases">
        <title>Actinomadura violae sp. nov., isolated from lichen in Thailand.</title>
        <authorList>
            <person name="Kanchanasin P."/>
            <person name="Saeng-In P."/>
            <person name="Phongsopitanun W."/>
            <person name="Yuki M."/>
            <person name="Kudo T."/>
            <person name="Ohkuma M."/>
            <person name="Tanasupawat S."/>
        </authorList>
    </citation>
    <scope>NUCLEOTIDE SEQUENCE [LARGE SCALE GENOMIC DNA]</scope>
    <source>
        <strain evidence="1 2">LCR2-06</strain>
    </source>
</reference>
<evidence type="ECO:0008006" key="3">
    <source>
        <dbReference type="Google" id="ProtNLM"/>
    </source>
</evidence>
<organism evidence="1 2">
    <name type="scientific">Actinomadura violacea</name>
    <dbReference type="NCBI Taxonomy" id="2819934"/>
    <lineage>
        <taxon>Bacteria</taxon>
        <taxon>Bacillati</taxon>
        <taxon>Actinomycetota</taxon>
        <taxon>Actinomycetes</taxon>
        <taxon>Streptosporangiales</taxon>
        <taxon>Thermomonosporaceae</taxon>
        <taxon>Actinomadura</taxon>
    </lineage>
</organism>
<gene>
    <name evidence="1" type="ORF">J4709_13200</name>
</gene>
<sequence>MADKYSVQRQSLREVATYLSSANKNWIDIANTLANAKIGPDDLGIIGKKTNVVSKYNTGVDHAWQQIDEGVANLDLMIYALNLVAANYGHAEHKSIDTLRDILRDMPK</sequence>
<evidence type="ECO:0000313" key="1">
    <source>
        <dbReference type="EMBL" id="MBO2458527.1"/>
    </source>
</evidence>